<sequence>MKTPIEDRLAQHHRVDDNGCWRWTAYVDPHGYGTIQIDRKQMLAHRVSYETHVGDIPDGLHIDHLCRVRDCINPAHLEPVTQIENTRRGLPYRDPASLGRPDACKRGHERNEANNYRSARGLLECRPCQRIRQAKKYQRRTAQGLPQRKATPQEAT</sequence>
<dbReference type="GO" id="GO:0004519">
    <property type="term" value="F:endonuclease activity"/>
    <property type="evidence" value="ECO:0007669"/>
    <property type="project" value="UniProtKB-KW"/>
</dbReference>
<evidence type="ECO:0000256" key="1">
    <source>
        <dbReference type="SAM" id="MobiDB-lite"/>
    </source>
</evidence>
<dbReference type="Pfam" id="PF13392">
    <property type="entry name" value="HNH_3"/>
    <property type="match status" value="1"/>
</dbReference>
<dbReference type="AlphaFoldDB" id="A0A542YF19"/>
<feature type="region of interest" description="Disordered" evidence="1">
    <location>
        <begin position="136"/>
        <end position="156"/>
    </location>
</feature>
<dbReference type="SUPFAM" id="SSF54060">
    <property type="entry name" value="His-Me finger endonucleases"/>
    <property type="match status" value="1"/>
</dbReference>
<keyword evidence="3" id="KW-0540">Nuclease</keyword>
<dbReference type="RefSeq" id="WP_221625409.1">
    <property type="nucleotide sequence ID" value="NZ_VFOM01000002.1"/>
</dbReference>
<accession>A0A542YF19</accession>
<evidence type="ECO:0000313" key="4">
    <source>
        <dbReference type="Proteomes" id="UP000317998"/>
    </source>
</evidence>
<proteinExistence type="predicted"/>
<comment type="caution">
    <text evidence="3">The sequence shown here is derived from an EMBL/GenBank/DDBJ whole genome shotgun (WGS) entry which is preliminary data.</text>
</comment>
<reference evidence="3 4" key="1">
    <citation type="submission" date="2019-06" db="EMBL/GenBank/DDBJ databases">
        <title>Sequencing the genomes of 1000 actinobacteria strains.</title>
        <authorList>
            <person name="Klenk H.-P."/>
        </authorList>
    </citation>
    <scope>NUCLEOTIDE SEQUENCE [LARGE SCALE GENOMIC DNA]</scope>
    <source>
        <strain evidence="3 4">DSM 26477</strain>
    </source>
</reference>
<dbReference type="InterPro" id="IPR044925">
    <property type="entry name" value="His-Me_finger_sf"/>
</dbReference>
<dbReference type="Gene3D" id="3.90.75.10">
    <property type="entry name" value="Homing Intron 3 (I-ppo) Encoded Endonuclease, Chain A"/>
    <property type="match status" value="1"/>
</dbReference>
<dbReference type="InterPro" id="IPR003615">
    <property type="entry name" value="HNH_nuc"/>
</dbReference>
<keyword evidence="4" id="KW-1185">Reference proteome</keyword>
<dbReference type="EMBL" id="VFOM01000002">
    <property type="protein sequence ID" value="TQL46685.1"/>
    <property type="molecule type" value="Genomic_DNA"/>
</dbReference>
<keyword evidence="3" id="KW-0255">Endonuclease</keyword>
<organism evidence="3 4">
    <name type="scientific">Homoserinimonas aerilata</name>
    <dbReference type="NCBI Taxonomy" id="1162970"/>
    <lineage>
        <taxon>Bacteria</taxon>
        <taxon>Bacillati</taxon>
        <taxon>Actinomycetota</taxon>
        <taxon>Actinomycetes</taxon>
        <taxon>Micrococcales</taxon>
        <taxon>Microbacteriaceae</taxon>
        <taxon>Homoserinimonas</taxon>
    </lineage>
</organism>
<evidence type="ECO:0000259" key="2">
    <source>
        <dbReference type="Pfam" id="PF13392"/>
    </source>
</evidence>
<keyword evidence="3" id="KW-0378">Hydrolase</keyword>
<evidence type="ECO:0000313" key="3">
    <source>
        <dbReference type="EMBL" id="TQL46685.1"/>
    </source>
</evidence>
<name>A0A542YF19_9MICO</name>
<feature type="domain" description="HNH nuclease" evidence="2">
    <location>
        <begin position="43"/>
        <end position="87"/>
    </location>
</feature>
<dbReference type="InterPro" id="IPR044930">
    <property type="entry name" value="Homing_endonuclease_His-Me"/>
</dbReference>
<dbReference type="Proteomes" id="UP000317998">
    <property type="component" value="Unassembled WGS sequence"/>
</dbReference>
<protein>
    <submittedName>
        <fullName evidence="3">HNH endonuclease</fullName>
    </submittedName>
</protein>
<gene>
    <name evidence="3" type="ORF">FB562_2209</name>
</gene>